<organism evidence="2 3">
    <name type="scientific">Anabaenopsis circularis NIES-21</name>
    <dbReference type="NCBI Taxonomy" id="1085406"/>
    <lineage>
        <taxon>Bacteria</taxon>
        <taxon>Bacillati</taxon>
        <taxon>Cyanobacteriota</taxon>
        <taxon>Cyanophyceae</taxon>
        <taxon>Nostocales</taxon>
        <taxon>Nodulariaceae</taxon>
        <taxon>Anabaenopsis</taxon>
    </lineage>
</organism>
<dbReference type="OrthoDB" id="512569at2"/>
<dbReference type="Proteomes" id="UP000218287">
    <property type="component" value="Chromosome"/>
</dbReference>
<feature type="signal peptide" evidence="1">
    <location>
        <begin position="1"/>
        <end position="20"/>
    </location>
</feature>
<proteinExistence type="predicted"/>
<name>A0A1Z4GQG8_9CYAN</name>
<accession>A0A1Z4GQG8</accession>
<reference evidence="2 3" key="1">
    <citation type="submission" date="2017-06" db="EMBL/GenBank/DDBJ databases">
        <title>Genome sequencing of cyanobaciteial culture collection at National Institute for Environmental Studies (NIES).</title>
        <authorList>
            <person name="Hirose Y."/>
            <person name="Shimura Y."/>
            <person name="Fujisawa T."/>
            <person name="Nakamura Y."/>
            <person name="Kawachi M."/>
        </authorList>
    </citation>
    <scope>NUCLEOTIDE SEQUENCE [LARGE SCALE GENOMIC DNA]</scope>
    <source>
        <strain evidence="2 3">NIES-21</strain>
    </source>
</reference>
<gene>
    <name evidence="2" type="ORF">NIES21_56270</name>
</gene>
<protein>
    <submittedName>
        <fullName evidence="2">Uncharacterized protein</fullName>
    </submittedName>
</protein>
<keyword evidence="1" id="KW-0732">Signal</keyword>
<feature type="chain" id="PRO_5012261128" evidence="1">
    <location>
        <begin position="21"/>
        <end position="196"/>
    </location>
</feature>
<dbReference type="AlphaFoldDB" id="A0A1Z4GQG8"/>
<evidence type="ECO:0000313" key="2">
    <source>
        <dbReference type="EMBL" id="BAY19762.1"/>
    </source>
</evidence>
<dbReference type="EMBL" id="AP018174">
    <property type="protein sequence ID" value="BAY19762.1"/>
    <property type="molecule type" value="Genomic_DNA"/>
</dbReference>
<evidence type="ECO:0000256" key="1">
    <source>
        <dbReference type="SAM" id="SignalP"/>
    </source>
</evidence>
<evidence type="ECO:0000313" key="3">
    <source>
        <dbReference type="Proteomes" id="UP000218287"/>
    </source>
</evidence>
<sequence length="196" mass="21154">MAAFLKVMFAGVLMTGGVLAANTISAIAKEVKTGNLLIAQTPAKSQVIALPIALPDSADISLKDGESVSGRVIKVDAQGQTLTIQRSSKTRSIPLNKIDKVLFKNAAAYVTRVYPRMRGERKRPIGKPITWNGVPLNTFTIKNPVKGEAEVTLAPPVVSRAGLLGIQSVAKDRQYVVDQIQFNPQKRTMTIQATPY</sequence>
<keyword evidence="3" id="KW-1185">Reference proteome</keyword>